<reference evidence="1 2" key="1">
    <citation type="journal article" date="2009" name="PLoS Genet.">
        <title>Genomic analysis of the basal lineage fungus Rhizopus oryzae reveals a whole-genome duplication.</title>
        <authorList>
            <person name="Ma L.-J."/>
            <person name="Ibrahim A.S."/>
            <person name="Skory C."/>
            <person name="Grabherr M.G."/>
            <person name="Burger G."/>
            <person name="Butler M."/>
            <person name="Elias M."/>
            <person name="Idnurm A."/>
            <person name="Lang B.F."/>
            <person name="Sone T."/>
            <person name="Abe A."/>
            <person name="Calvo S.E."/>
            <person name="Corrochano L.M."/>
            <person name="Engels R."/>
            <person name="Fu J."/>
            <person name="Hansberg W."/>
            <person name="Kim J.-M."/>
            <person name="Kodira C.D."/>
            <person name="Koehrsen M.J."/>
            <person name="Liu B."/>
            <person name="Miranda-Saavedra D."/>
            <person name="O'Leary S."/>
            <person name="Ortiz-Castellanos L."/>
            <person name="Poulter R."/>
            <person name="Rodriguez-Romero J."/>
            <person name="Ruiz-Herrera J."/>
            <person name="Shen Y.-Q."/>
            <person name="Zeng Q."/>
            <person name="Galagan J."/>
            <person name="Birren B.W."/>
            <person name="Cuomo C.A."/>
            <person name="Wickes B.L."/>
        </authorList>
    </citation>
    <scope>NUCLEOTIDE SEQUENCE [LARGE SCALE GENOMIC DNA]</scope>
    <source>
        <strain evidence="2">RA 99-880 / ATCC MYA-4621 / FGSC 9543 / NRRL 43880</strain>
    </source>
</reference>
<proteinExistence type="predicted"/>
<dbReference type="OrthoDB" id="2206543at2759"/>
<name>I1C5F2_RHIO9</name>
<dbReference type="GeneID" id="93615358"/>
<sequence length="164" mass="18830">MSPTIRSQIFLPPEASKPKHTQSLPSQTVAACTFSPSLPSTKGLNTFIFLYSFTFSLVNSVSFFDSYMSTAVASDIHYSDRHLVALLIHNEDKAGFRFQLKKFEFFLRDDYDPLDPNDFQNPFYNYFDQDEKERTVCNPLLSTCHSCYPSPQRSCPVRCCPLLR</sequence>
<keyword evidence="2" id="KW-1185">Reference proteome</keyword>
<dbReference type="AlphaFoldDB" id="I1C5F2"/>
<gene>
    <name evidence="1" type="ORF">RO3G_08387</name>
</gene>
<accession>I1C5F2</accession>
<dbReference type="InParanoid" id="I1C5F2"/>
<dbReference type="EMBL" id="CH476737">
    <property type="protein sequence ID" value="EIE83682.1"/>
    <property type="molecule type" value="Genomic_DNA"/>
</dbReference>
<organism evidence="1 2">
    <name type="scientific">Rhizopus delemar (strain RA 99-880 / ATCC MYA-4621 / FGSC 9543 / NRRL 43880)</name>
    <name type="common">Mucormycosis agent</name>
    <name type="synonym">Rhizopus arrhizus var. delemar</name>
    <dbReference type="NCBI Taxonomy" id="246409"/>
    <lineage>
        <taxon>Eukaryota</taxon>
        <taxon>Fungi</taxon>
        <taxon>Fungi incertae sedis</taxon>
        <taxon>Mucoromycota</taxon>
        <taxon>Mucoromycotina</taxon>
        <taxon>Mucoromycetes</taxon>
        <taxon>Mucorales</taxon>
        <taxon>Mucorineae</taxon>
        <taxon>Rhizopodaceae</taxon>
        <taxon>Rhizopus</taxon>
    </lineage>
</organism>
<dbReference type="RefSeq" id="XP_067519078.1">
    <property type="nucleotide sequence ID" value="XM_067662977.1"/>
</dbReference>
<protein>
    <submittedName>
        <fullName evidence="1">Uncharacterized protein</fullName>
    </submittedName>
</protein>
<dbReference type="PROSITE" id="PS51257">
    <property type="entry name" value="PROKAR_LIPOPROTEIN"/>
    <property type="match status" value="1"/>
</dbReference>
<dbReference type="VEuPathDB" id="FungiDB:RO3G_08387"/>
<dbReference type="Proteomes" id="UP000009138">
    <property type="component" value="Unassembled WGS sequence"/>
</dbReference>
<evidence type="ECO:0000313" key="2">
    <source>
        <dbReference type="Proteomes" id="UP000009138"/>
    </source>
</evidence>
<evidence type="ECO:0000313" key="1">
    <source>
        <dbReference type="EMBL" id="EIE83682.1"/>
    </source>
</evidence>